<dbReference type="EMBL" id="JAWQEG010006498">
    <property type="protein sequence ID" value="KAK3854653.1"/>
    <property type="molecule type" value="Genomic_DNA"/>
</dbReference>
<comment type="caution">
    <text evidence="1">The sequence shown here is derived from an EMBL/GenBank/DDBJ whole genome shotgun (WGS) entry which is preliminary data.</text>
</comment>
<dbReference type="AlphaFoldDB" id="A0AAE1EK02"/>
<accession>A0AAE1EK02</accession>
<keyword evidence="2" id="KW-1185">Reference proteome</keyword>
<reference evidence="1" key="1">
    <citation type="submission" date="2023-10" db="EMBL/GenBank/DDBJ databases">
        <title>Genome assemblies of two species of porcelain crab, Petrolisthes cinctipes and Petrolisthes manimaculis (Anomura: Porcellanidae).</title>
        <authorList>
            <person name="Angst P."/>
        </authorList>
    </citation>
    <scope>NUCLEOTIDE SEQUENCE</scope>
    <source>
        <strain evidence="1">PB745_01</strain>
        <tissue evidence="1">Gill</tissue>
    </source>
</reference>
<evidence type="ECO:0000313" key="2">
    <source>
        <dbReference type="Proteomes" id="UP001286313"/>
    </source>
</evidence>
<name>A0AAE1EK02_PETCI</name>
<sequence length="68" mass="7920">MVVGSEDMWWISDASSHLIELACVKFLRNSFTIDSFNLCIYTMKKLMAERKVRGSFSDTVLQYFKSLM</sequence>
<protein>
    <submittedName>
        <fullName evidence="1">Uncharacterized protein</fullName>
    </submittedName>
</protein>
<proteinExistence type="predicted"/>
<dbReference type="Proteomes" id="UP001286313">
    <property type="component" value="Unassembled WGS sequence"/>
</dbReference>
<evidence type="ECO:0000313" key="1">
    <source>
        <dbReference type="EMBL" id="KAK3854653.1"/>
    </source>
</evidence>
<gene>
    <name evidence="1" type="ORF">Pcinc_038878</name>
</gene>
<organism evidence="1 2">
    <name type="scientific">Petrolisthes cinctipes</name>
    <name type="common">Flat porcelain crab</name>
    <dbReference type="NCBI Taxonomy" id="88211"/>
    <lineage>
        <taxon>Eukaryota</taxon>
        <taxon>Metazoa</taxon>
        <taxon>Ecdysozoa</taxon>
        <taxon>Arthropoda</taxon>
        <taxon>Crustacea</taxon>
        <taxon>Multicrustacea</taxon>
        <taxon>Malacostraca</taxon>
        <taxon>Eumalacostraca</taxon>
        <taxon>Eucarida</taxon>
        <taxon>Decapoda</taxon>
        <taxon>Pleocyemata</taxon>
        <taxon>Anomura</taxon>
        <taxon>Galatheoidea</taxon>
        <taxon>Porcellanidae</taxon>
        <taxon>Petrolisthes</taxon>
    </lineage>
</organism>